<evidence type="ECO:0000256" key="1">
    <source>
        <dbReference type="SAM" id="Coils"/>
    </source>
</evidence>
<sequence>MSTSEQQMQQLADQVQMLTAELAAQRLELDAAKNALDQQTQTATAALSVAQAAIAQMGKTETQKKTWNPKLVNPPDPFQGTDADWERYKFGFATWISTVDPTYPDLLRKTELERDEVATLEMTEADEQLSTNLFAILVGQCQAGEIPAMAMLVPERNGLELWRRMHARFEPENKHKPFAWLRALSNPTFPTKQTLWQRGLEEWEGEIAKYEGEYTKQFDEDLKRAILSEVAPKALAPQIAMNSSNLTSYKLMREFTVQYLKSKNLWKRSAGTSFGSMAASSTSSAAHTSGPVPMEVGALDAADPAAKQKGKSTGHKGNQNGKGGNKGGTKGDGKGKDKGRGKQNPSKSNAKGEYCAICGPEKGKNHSTENCFFNARSHPKGEGKGNKKGSAKSNSVNAIDAANDETPVPAVLSTLQQQIDALKQVTANQGQAGNPQPPSAQNKKTHQGAVTSSGSNMCFAVGDSPAKAVEKTKVQPVTPSPHNSVAALQTTKYIMVDSGATTSCANKMLFPQAMVDPTKTKELWAINGTRIHHEGEMQATTQKPRWYRPLFRMEITDTMEPVMAFCRILDDADCDLHFFRSSSGKVSCLVTPDGNTVELPRFGSRFYLLYEDRPSAAAASAAQLVAAVGDMESDVGDREIRADDASVDGEVVEPTVEPQSLPQPPTPTDEARQLHELTHADFAPWCQHCVAGKAPEDKHVRTNKHEDAQIPVIQIDYQFFSRDGELVEEESRSATVLTGVDTSSGFPVMIFARQKGVDAYVLKALMVWITRLGYNKVLLQHDPEEPLRALLEQVQQKLGADKVQLRASPRYSHQNQGGVEGMNRMMAGMLPTWLCALREKYPHPNQPLDINHIIVPWLCKWGDLLNIHNASVANDWLFPIKLPTEQQNIPPIEELAAYLVPFDHELDVNERLVLFAHPGVHEQILHVLSYTTLPLRLCPSRCWHRTCQCTILTLCAIPCTALLWRHRSLEQRLQNLEERHLRLQYQVGRIIETLGSWDDTVATMFGLTTPPLTNPTGGLVPVEVQDLVDVKQKQDRVALQAVRQMQSMVQGLHLAYDG</sequence>
<proteinExistence type="predicted"/>
<keyword evidence="1" id="KW-0175">Coiled coil</keyword>
<evidence type="ECO:0000313" key="4">
    <source>
        <dbReference type="EMBL" id="CAI3975930.1"/>
    </source>
</evidence>
<protein>
    <submittedName>
        <fullName evidence="5">Retrovirus-related Pol polyprotein from transposon TNT 1-94</fullName>
    </submittedName>
</protein>
<feature type="region of interest" description="Disordered" evidence="2">
    <location>
        <begin position="276"/>
        <end position="354"/>
    </location>
</feature>
<reference evidence="5 6" key="2">
    <citation type="submission" date="2024-05" db="EMBL/GenBank/DDBJ databases">
        <authorList>
            <person name="Chen Y."/>
            <person name="Shah S."/>
            <person name="Dougan E. K."/>
            <person name="Thang M."/>
            <person name="Chan C."/>
        </authorList>
    </citation>
    <scope>NUCLEOTIDE SEQUENCE [LARGE SCALE GENOMIC DNA]</scope>
</reference>
<feature type="compositionally biased region" description="Low complexity" evidence="2">
    <location>
        <begin position="276"/>
        <end position="290"/>
    </location>
</feature>
<organism evidence="4">
    <name type="scientific">Cladocopium goreaui</name>
    <dbReference type="NCBI Taxonomy" id="2562237"/>
    <lineage>
        <taxon>Eukaryota</taxon>
        <taxon>Sar</taxon>
        <taxon>Alveolata</taxon>
        <taxon>Dinophyceae</taxon>
        <taxon>Suessiales</taxon>
        <taxon>Symbiodiniaceae</taxon>
        <taxon>Cladocopium</taxon>
    </lineage>
</organism>
<feature type="coiled-coil region" evidence="1">
    <location>
        <begin position="959"/>
        <end position="986"/>
    </location>
</feature>
<feature type="compositionally biased region" description="Basic and acidic residues" evidence="2">
    <location>
        <begin position="329"/>
        <end position="340"/>
    </location>
</feature>
<dbReference type="OrthoDB" id="428501at2759"/>
<accession>A0A9P1BN58</accession>
<feature type="coiled-coil region" evidence="1">
    <location>
        <begin position="1"/>
        <end position="42"/>
    </location>
</feature>
<dbReference type="GO" id="GO:0015074">
    <property type="term" value="P:DNA integration"/>
    <property type="evidence" value="ECO:0007669"/>
    <property type="project" value="InterPro"/>
</dbReference>
<evidence type="ECO:0000259" key="3">
    <source>
        <dbReference type="PROSITE" id="PS50994"/>
    </source>
</evidence>
<feature type="region of interest" description="Disordered" evidence="2">
    <location>
        <begin position="426"/>
        <end position="451"/>
    </location>
</feature>
<keyword evidence="6" id="KW-1185">Reference proteome</keyword>
<reference evidence="4" key="1">
    <citation type="submission" date="2022-10" db="EMBL/GenBank/DDBJ databases">
        <authorList>
            <person name="Chen Y."/>
            <person name="Dougan E. K."/>
            <person name="Chan C."/>
            <person name="Rhodes N."/>
            <person name="Thang M."/>
        </authorList>
    </citation>
    <scope>NUCLEOTIDE SEQUENCE</scope>
</reference>
<name>A0A9P1BN58_9DINO</name>
<evidence type="ECO:0000256" key="2">
    <source>
        <dbReference type="SAM" id="MobiDB-lite"/>
    </source>
</evidence>
<dbReference type="PROSITE" id="PS50994">
    <property type="entry name" value="INTEGRASE"/>
    <property type="match status" value="1"/>
</dbReference>
<dbReference type="EMBL" id="CAMXCT010000233">
    <property type="protein sequence ID" value="CAI3975930.1"/>
    <property type="molecule type" value="Genomic_DNA"/>
</dbReference>
<evidence type="ECO:0000313" key="6">
    <source>
        <dbReference type="Proteomes" id="UP001152797"/>
    </source>
</evidence>
<comment type="caution">
    <text evidence="4">The sequence shown here is derived from an EMBL/GenBank/DDBJ whole genome shotgun (WGS) entry which is preliminary data.</text>
</comment>
<dbReference type="Proteomes" id="UP001152797">
    <property type="component" value="Unassembled WGS sequence"/>
</dbReference>
<evidence type="ECO:0000313" key="5">
    <source>
        <dbReference type="EMBL" id="CAL4763242.1"/>
    </source>
</evidence>
<dbReference type="EMBL" id="CAMXCT020000233">
    <property type="protein sequence ID" value="CAL1129305.1"/>
    <property type="molecule type" value="Genomic_DNA"/>
</dbReference>
<feature type="domain" description="Integrase catalytic" evidence="3">
    <location>
        <begin position="691"/>
        <end position="887"/>
    </location>
</feature>
<gene>
    <name evidence="4" type="ORF">C1SCF055_LOCUS4199</name>
</gene>
<dbReference type="AlphaFoldDB" id="A0A9P1BN58"/>
<dbReference type="InterPro" id="IPR001584">
    <property type="entry name" value="Integrase_cat-core"/>
</dbReference>
<dbReference type="EMBL" id="CAMXCT030000233">
    <property type="protein sequence ID" value="CAL4763242.1"/>
    <property type="molecule type" value="Genomic_DNA"/>
</dbReference>